<evidence type="ECO:0000313" key="1">
    <source>
        <dbReference type="EMBL" id="CNL23520.1"/>
    </source>
</evidence>
<reference evidence="1 2" key="1">
    <citation type="submission" date="2015-03" db="EMBL/GenBank/DDBJ databases">
        <authorList>
            <consortium name="Pathogen Informatics"/>
            <person name="Murphy D."/>
        </authorList>
    </citation>
    <scope>NUCLEOTIDE SEQUENCE [LARGE SCALE GENOMIC DNA]</scope>
    <source>
        <strain evidence="1 2">IP08791</strain>
    </source>
</reference>
<comment type="caution">
    <text evidence="1">The sequence shown here is derived from an EMBL/GenBank/DDBJ whole genome shotgun (WGS) entry which is preliminary data.</text>
</comment>
<protein>
    <submittedName>
        <fullName evidence="1">Uncharacterized protein</fullName>
    </submittedName>
</protein>
<gene>
    <name evidence="1" type="ORF">ERS137966_02647</name>
</gene>
<name>A0ABM9SV80_YERAL</name>
<dbReference type="Proteomes" id="UP000038647">
    <property type="component" value="Unassembled WGS sequence"/>
</dbReference>
<evidence type="ECO:0000313" key="2">
    <source>
        <dbReference type="Proteomes" id="UP000038647"/>
    </source>
</evidence>
<sequence>MATYNEVPVIRTLEDQFLLADDSPSGLRHWAGGWIGPVAGTPCTVFYPYTEYERFDGQHLCPMNYEIHVQTGWDVIDLGFTYDCYAQYEVLPATSVREYLELVREIELLTAIVLIGRTH</sequence>
<dbReference type="EMBL" id="CQEH01000011">
    <property type="protein sequence ID" value="CNL23520.1"/>
    <property type="molecule type" value="Genomic_DNA"/>
</dbReference>
<proteinExistence type="predicted"/>
<organism evidence="1 2">
    <name type="scientific">Yersinia aldovae</name>
    <dbReference type="NCBI Taxonomy" id="29483"/>
    <lineage>
        <taxon>Bacteria</taxon>
        <taxon>Pseudomonadati</taxon>
        <taxon>Pseudomonadota</taxon>
        <taxon>Gammaproteobacteria</taxon>
        <taxon>Enterobacterales</taxon>
        <taxon>Yersiniaceae</taxon>
        <taxon>Yersinia</taxon>
    </lineage>
</organism>
<accession>A0ABM9SV80</accession>
<keyword evidence="2" id="KW-1185">Reference proteome</keyword>